<protein>
    <submittedName>
        <fullName evidence="2">Uncharacterized protein</fullName>
    </submittedName>
</protein>
<feature type="transmembrane region" description="Helical" evidence="1">
    <location>
        <begin position="52"/>
        <end position="70"/>
    </location>
</feature>
<organism evidence="2 3">
    <name type="scientific">Rhodofomes roseus</name>
    <dbReference type="NCBI Taxonomy" id="34475"/>
    <lineage>
        <taxon>Eukaryota</taxon>
        <taxon>Fungi</taxon>
        <taxon>Dikarya</taxon>
        <taxon>Basidiomycota</taxon>
        <taxon>Agaricomycotina</taxon>
        <taxon>Agaricomycetes</taxon>
        <taxon>Polyporales</taxon>
        <taxon>Rhodofomes</taxon>
    </lineage>
</organism>
<sequence length="362" mass="40130">MSANAPTSPFPAPVGGVLLPEDFAPSLLFGILYLLLIPFIALRFISKSSRTMVIMGVALTTIVRVLNFAFRMAQSKDPSLRASITITIWLQGSYSATFIALANDVIHIGRAYLVGTTRAREPEDPADDSALEIPVPAASDGQQVLGDSIHLEDRGFPDVASKSSSKQKIDIKEVEVEVTIGDMSSLRDEPNLRDEPKRRRYIRILCIIFTTLLIICSIMWAVSGGIYYGSMLNLASDAMITQVTSMIETVIPLLVLQSMNVLLLFAWITRPRRVCRNRILYLCLICCILTIPIVYRLTISSVMTTSWEPDAPDSLNSHTQKALFYSLHIVPELLAAVLLLRINIRIVYNTGLGGDWGMRDKK</sequence>
<feature type="transmembrane region" description="Helical" evidence="1">
    <location>
        <begin position="279"/>
        <end position="302"/>
    </location>
</feature>
<proteinExistence type="predicted"/>
<dbReference type="RefSeq" id="XP_047777854.1">
    <property type="nucleotide sequence ID" value="XM_047924153.1"/>
</dbReference>
<evidence type="ECO:0000256" key="1">
    <source>
        <dbReference type="SAM" id="Phobius"/>
    </source>
</evidence>
<feature type="transmembrane region" description="Helical" evidence="1">
    <location>
        <begin position="201"/>
        <end position="229"/>
    </location>
</feature>
<keyword evidence="1" id="KW-0812">Transmembrane</keyword>
<reference evidence="2 3" key="1">
    <citation type="journal article" date="2021" name="Environ. Microbiol.">
        <title>Gene family expansions and transcriptome signatures uncover fungal adaptations to wood decay.</title>
        <authorList>
            <person name="Hage H."/>
            <person name="Miyauchi S."/>
            <person name="Viragh M."/>
            <person name="Drula E."/>
            <person name="Min B."/>
            <person name="Chaduli D."/>
            <person name="Navarro D."/>
            <person name="Favel A."/>
            <person name="Norest M."/>
            <person name="Lesage-Meessen L."/>
            <person name="Balint B."/>
            <person name="Merenyi Z."/>
            <person name="de Eugenio L."/>
            <person name="Morin E."/>
            <person name="Martinez A.T."/>
            <person name="Baldrian P."/>
            <person name="Stursova M."/>
            <person name="Martinez M.J."/>
            <person name="Novotny C."/>
            <person name="Magnuson J.K."/>
            <person name="Spatafora J.W."/>
            <person name="Maurice S."/>
            <person name="Pangilinan J."/>
            <person name="Andreopoulos W."/>
            <person name="LaButti K."/>
            <person name="Hundley H."/>
            <person name="Na H."/>
            <person name="Kuo A."/>
            <person name="Barry K."/>
            <person name="Lipzen A."/>
            <person name="Henrissat B."/>
            <person name="Riley R."/>
            <person name="Ahrendt S."/>
            <person name="Nagy L.G."/>
            <person name="Grigoriev I.V."/>
            <person name="Martin F."/>
            <person name="Rosso M.N."/>
        </authorList>
    </citation>
    <scope>NUCLEOTIDE SEQUENCE [LARGE SCALE GENOMIC DNA]</scope>
    <source>
        <strain evidence="2 3">CIRM-BRFM 1785</strain>
    </source>
</reference>
<comment type="caution">
    <text evidence="2">The sequence shown here is derived from an EMBL/GenBank/DDBJ whole genome shotgun (WGS) entry which is preliminary data.</text>
</comment>
<keyword evidence="3" id="KW-1185">Reference proteome</keyword>
<evidence type="ECO:0000313" key="3">
    <source>
        <dbReference type="Proteomes" id="UP000814176"/>
    </source>
</evidence>
<feature type="transmembrane region" description="Helical" evidence="1">
    <location>
        <begin position="322"/>
        <end position="340"/>
    </location>
</feature>
<dbReference type="Proteomes" id="UP000814176">
    <property type="component" value="Unassembled WGS sequence"/>
</dbReference>
<accession>A0ABQ8KCX9</accession>
<name>A0ABQ8KCX9_9APHY</name>
<feature type="transmembrane region" description="Helical" evidence="1">
    <location>
        <begin position="249"/>
        <end position="267"/>
    </location>
</feature>
<keyword evidence="1" id="KW-1133">Transmembrane helix</keyword>
<evidence type="ECO:0000313" key="2">
    <source>
        <dbReference type="EMBL" id="KAH9835421.1"/>
    </source>
</evidence>
<dbReference type="GeneID" id="72004885"/>
<gene>
    <name evidence="2" type="ORF">C8Q71DRAFT_765800</name>
</gene>
<feature type="transmembrane region" description="Helical" evidence="1">
    <location>
        <begin position="82"/>
        <end position="102"/>
    </location>
</feature>
<feature type="transmembrane region" description="Helical" evidence="1">
    <location>
        <begin position="23"/>
        <end position="45"/>
    </location>
</feature>
<keyword evidence="1" id="KW-0472">Membrane</keyword>
<dbReference type="EMBL" id="JADCUA010000013">
    <property type="protein sequence ID" value="KAH9835421.1"/>
    <property type="molecule type" value="Genomic_DNA"/>
</dbReference>